<accession>A0ABP0YNK4</accession>
<evidence type="ECO:0000256" key="1">
    <source>
        <dbReference type="SAM" id="Phobius"/>
    </source>
</evidence>
<gene>
    <name evidence="2" type="ORF">CITCOLO1_LOCUS14199</name>
</gene>
<feature type="transmembrane region" description="Helical" evidence="1">
    <location>
        <begin position="20"/>
        <end position="44"/>
    </location>
</feature>
<dbReference type="EMBL" id="OZ021739">
    <property type="protein sequence ID" value="CAK9322084.1"/>
    <property type="molecule type" value="Genomic_DNA"/>
</dbReference>
<evidence type="ECO:0000313" key="3">
    <source>
        <dbReference type="Proteomes" id="UP001642487"/>
    </source>
</evidence>
<protein>
    <submittedName>
        <fullName evidence="2">Uncharacterized protein</fullName>
    </submittedName>
</protein>
<keyword evidence="3" id="KW-1185">Reference proteome</keyword>
<keyword evidence="1" id="KW-1133">Transmembrane helix</keyword>
<dbReference type="Proteomes" id="UP001642487">
    <property type="component" value="Chromosome 5"/>
</dbReference>
<keyword evidence="1" id="KW-0472">Membrane</keyword>
<sequence length="114" mass="12884">MIILRELTKAGSHILVTTEYLFYLSVFLVVIASFIPLYTLHLLFKDQCADHFFINKMHHFVINPCYRSSMVDLSSGTQSSMATIASGNSIKIIDPRSKIAAVKLDEGNFLSWKL</sequence>
<proteinExistence type="predicted"/>
<evidence type="ECO:0000313" key="2">
    <source>
        <dbReference type="EMBL" id="CAK9322084.1"/>
    </source>
</evidence>
<name>A0ABP0YNK4_9ROSI</name>
<organism evidence="2 3">
    <name type="scientific">Citrullus colocynthis</name>
    <name type="common">colocynth</name>
    <dbReference type="NCBI Taxonomy" id="252529"/>
    <lineage>
        <taxon>Eukaryota</taxon>
        <taxon>Viridiplantae</taxon>
        <taxon>Streptophyta</taxon>
        <taxon>Embryophyta</taxon>
        <taxon>Tracheophyta</taxon>
        <taxon>Spermatophyta</taxon>
        <taxon>Magnoliopsida</taxon>
        <taxon>eudicotyledons</taxon>
        <taxon>Gunneridae</taxon>
        <taxon>Pentapetalae</taxon>
        <taxon>rosids</taxon>
        <taxon>fabids</taxon>
        <taxon>Cucurbitales</taxon>
        <taxon>Cucurbitaceae</taxon>
        <taxon>Benincaseae</taxon>
        <taxon>Citrullus</taxon>
    </lineage>
</organism>
<keyword evidence="1" id="KW-0812">Transmembrane</keyword>
<reference evidence="2 3" key="1">
    <citation type="submission" date="2024-03" db="EMBL/GenBank/DDBJ databases">
        <authorList>
            <person name="Gkanogiannis A."/>
            <person name="Becerra Lopez-Lavalle L."/>
        </authorList>
    </citation>
    <scope>NUCLEOTIDE SEQUENCE [LARGE SCALE GENOMIC DNA]</scope>
</reference>